<dbReference type="PANTHER" id="PTHR43941">
    <property type="entry name" value="STRUCTURAL MAINTENANCE OF CHROMOSOMES PROTEIN 2"/>
    <property type="match status" value="1"/>
</dbReference>
<dbReference type="GO" id="GO:0007076">
    <property type="term" value="P:mitotic chromosome condensation"/>
    <property type="evidence" value="ECO:0007669"/>
    <property type="project" value="TreeGrafter"/>
</dbReference>
<feature type="region of interest" description="Disordered" evidence="1">
    <location>
        <begin position="139"/>
        <end position="1157"/>
    </location>
</feature>
<dbReference type="EMBL" id="JARJCM010000117">
    <property type="protein sequence ID" value="KAJ7028002.1"/>
    <property type="molecule type" value="Genomic_DNA"/>
</dbReference>
<feature type="compositionally biased region" description="Basic and acidic residues" evidence="1">
    <location>
        <begin position="1121"/>
        <end position="1157"/>
    </location>
</feature>
<feature type="compositionally biased region" description="Low complexity" evidence="1">
    <location>
        <begin position="587"/>
        <end position="642"/>
    </location>
</feature>
<feature type="compositionally biased region" description="Polar residues" evidence="1">
    <location>
        <begin position="564"/>
        <end position="574"/>
    </location>
</feature>
<dbReference type="PANTHER" id="PTHR43941:SF1">
    <property type="entry name" value="STRUCTURAL MAINTENANCE OF CHROMOSOMES PROTEIN 2"/>
    <property type="match status" value="1"/>
</dbReference>
<feature type="compositionally biased region" description="Low complexity" evidence="1">
    <location>
        <begin position="1009"/>
        <end position="1070"/>
    </location>
</feature>
<dbReference type="GO" id="GO:0000793">
    <property type="term" value="C:condensed chromosome"/>
    <property type="evidence" value="ECO:0007669"/>
    <property type="project" value="TreeGrafter"/>
</dbReference>
<reference evidence="2" key="1">
    <citation type="submission" date="2023-03" db="EMBL/GenBank/DDBJ databases">
        <title>Massive genome expansion in bonnet fungi (Mycena s.s.) driven by repeated elements and novel gene families across ecological guilds.</title>
        <authorList>
            <consortium name="Lawrence Berkeley National Laboratory"/>
            <person name="Harder C.B."/>
            <person name="Miyauchi S."/>
            <person name="Viragh M."/>
            <person name="Kuo A."/>
            <person name="Thoen E."/>
            <person name="Andreopoulos B."/>
            <person name="Lu D."/>
            <person name="Skrede I."/>
            <person name="Drula E."/>
            <person name="Henrissat B."/>
            <person name="Morin E."/>
            <person name="Kohler A."/>
            <person name="Barry K."/>
            <person name="LaButti K."/>
            <person name="Morin E."/>
            <person name="Salamov A."/>
            <person name="Lipzen A."/>
            <person name="Mereny Z."/>
            <person name="Hegedus B."/>
            <person name="Baldrian P."/>
            <person name="Stursova M."/>
            <person name="Weitz H."/>
            <person name="Taylor A."/>
            <person name="Grigoriev I.V."/>
            <person name="Nagy L.G."/>
            <person name="Martin F."/>
            <person name="Kauserud H."/>
        </authorList>
    </citation>
    <scope>NUCLEOTIDE SEQUENCE</scope>
    <source>
        <strain evidence="2">CBHHK200</strain>
    </source>
</reference>
<feature type="compositionally biased region" description="Acidic residues" evidence="1">
    <location>
        <begin position="698"/>
        <end position="715"/>
    </location>
</feature>
<evidence type="ECO:0000313" key="3">
    <source>
        <dbReference type="Proteomes" id="UP001218188"/>
    </source>
</evidence>
<feature type="compositionally biased region" description="Polar residues" evidence="1">
    <location>
        <begin position="992"/>
        <end position="1006"/>
    </location>
</feature>
<dbReference type="CDD" id="cd06503">
    <property type="entry name" value="ATP-synt_Fo_b"/>
    <property type="match status" value="1"/>
</dbReference>
<keyword evidence="3" id="KW-1185">Reference proteome</keyword>
<feature type="compositionally biased region" description="Low complexity" evidence="1">
    <location>
        <begin position="1080"/>
        <end position="1091"/>
    </location>
</feature>
<feature type="compositionally biased region" description="Polar residues" evidence="1">
    <location>
        <begin position="402"/>
        <end position="429"/>
    </location>
</feature>
<feature type="compositionally biased region" description="Basic and acidic residues" evidence="1">
    <location>
        <begin position="840"/>
        <end position="991"/>
    </location>
</feature>
<evidence type="ECO:0000313" key="2">
    <source>
        <dbReference type="EMBL" id="KAJ7028002.1"/>
    </source>
</evidence>
<feature type="compositionally biased region" description="Pro residues" evidence="1">
    <location>
        <begin position="209"/>
        <end position="239"/>
    </location>
</feature>
<sequence length="1283" mass="140309">MSAYMAQRPGSSPSPFPSFPAQSPVALESPEPDEEWKAKKRVEIENDFKPIIQDAKDRLEAGMQALTRDSPDYAARRGELIEAYEAECDSIRNLAREEFMVRLADERLLRRVTTGGIVNAEVKQSMVDQQAAILAQIQRNNRRDSTAGGSQPDIASTSSSSPDTRRDSDVRREMPQSSSGPAAQRDSDSRRGAPPPSPSHVPARDPPSSKSPPGKPNHPDPPPTQVRPAPAPPAPPPLATVPEPRYGSPGRNTASPVHERRTTAPSPLQEGWTAASASAPPPASDGAPLGDPRAPTTPITHASSSSYRPVASPAVSSAPTDKRFLDPSSRQASNSPVQERATPQERSIPVPHSPPPAMPSPSRTSGSLNRQTSNTMKEAISTLIPKENTYHTASSPLHAKRSQSNFHGPASNSGTRTAAESWMGSTLTEEPQEVPASTFERTMPVPMPMPMPLGRSRDSAPEKPIASSPPASRLPPQVWTPTPDKDPKFTANGSGSNQRPPQSSPRKPIPAFVPESASPPVDDEIAKNVEREAARRRESEQQWANLEKTKEKEKESLGRASGARLSTASEQISRQSEHVSGGPTSQSDGSSTSARSPDSSSPPSSAYAAASAPHGAASSYSAIPSSYGAASSSYGAASPAYGKVSPPSHPTAPSRTVIPPETIPNPSPFRSANPAQRFMPNGMSASVPPSTFGHSDTETETETETETDTEEESEVEAQRFPRRSPSMYSMSFSSRSSEPTSNAPPPPSSTVEDKFPRRVPSTYSMSFSSTRSSESNAPPPSSNNRYSTHPAAIPIPVPRRSRAVDEDDEEEPTAYSAGEFSRYGIPQSGSFKAASSFSSRVDDAREREWEREREREHQQRVMEAEKAAKDAERAAKKLAEEAERKAEEVRLKEEATQKKEAELRRQEEESERKLKEIDQREADLRRREAEMRKREEDTRLKEAAKQREEAEKQRKEKERVQVEAEKQRLEREQQIEFQKREAEIKERRRQSSMDAESNWGGSTYGSWGTPPRASPASPSPSNTTSSSARSNSTAGSSSTGPTWSSTSKASSAGKSQHSSGSTRPTSTTTPNGKPTWTGASTPSNSSPYTSTAGSQAGARPSPTKPTPKTSASNPPPANPEDWARRQREQAEEQFRKMQEQMDRERRAKEQKAGRMLSKEDVVQIYQQHEQLWSKMSAHSEVTWDMLPWPMYRKPNSAEEITSGAVDAYIMSPHYPDQDKSTKDRVRQQLRRWHEDHFNQKVLSKVNERDKERVKAAAGTVTRNLNNLLERANESKKAGSSVFA</sequence>
<accession>A0AAD6SLU7</accession>
<proteinExistence type="predicted"/>
<feature type="compositionally biased region" description="Polar residues" evidence="1">
    <location>
        <begin position="491"/>
        <end position="505"/>
    </location>
</feature>
<gene>
    <name evidence="2" type="ORF">C8F04DRAFT_1120723</name>
</gene>
<feature type="compositionally biased region" description="Polar residues" evidence="1">
    <location>
        <begin position="683"/>
        <end position="694"/>
    </location>
</feature>
<name>A0AAD6SLU7_9AGAR</name>
<evidence type="ECO:0000256" key="1">
    <source>
        <dbReference type="SAM" id="MobiDB-lite"/>
    </source>
</evidence>
<feature type="compositionally biased region" description="Low complexity" evidence="1">
    <location>
        <begin position="828"/>
        <end position="839"/>
    </location>
</feature>
<dbReference type="Proteomes" id="UP001218188">
    <property type="component" value="Unassembled WGS sequence"/>
</dbReference>
<feature type="compositionally biased region" description="Polar residues" evidence="1">
    <location>
        <begin position="297"/>
        <end position="307"/>
    </location>
</feature>
<feature type="compositionally biased region" description="Low complexity" evidence="1">
    <location>
        <begin position="150"/>
        <end position="162"/>
    </location>
</feature>
<dbReference type="GO" id="GO:0000796">
    <property type="term" value="C:condensin complex"/>
    <property type="evidence" value="ECO:0007669"/>
    <property type="project" value="TreeGrafter"/>
</dbReference>
<feature type="compositionally biased region" description="Low complexity" evidence="1">
    <location>
        <begin position="761"/>
        <end position="776"/>
    </location>
</feature>
<organism evidence="2 3">
    <name type="scientific">Mycena alexandri</name>
    <dbReference type="NCBI Taxonomy" id="1745969"/>
    <lineage>
        <taxon>Eukaryota</taxon>
        <taxon>Fungi</taxon>
        <taxon>Dikarya</taxon>
        <taxon>Basidiomycota</taxon>
        <taxon>Agaricomycotina</taxon>
        <taxon>Agaricomycetes</taxon>
        <taxon>Agaricomycetidae</taxon>
        <taxon>Agaricales</taxon>
        <taxon>Marasmiineae</taxon>
        <taxon>Mycenaceae</taxon>
        <taxon>Mycena</taxon>
    </lineage>
</organism>
<feature type="compositionally biased region" description="Polar residues" evidence="1">
    <location>
        <begin position="366"/>
        <end position="376"/>
    </location>
</feature>
<comment type="caution">
    <text evidence="2">The sequence shown here is derived from an EMBL/GenBank/DDBJ whole genome shotgun (WGS) entry which is preliminary data.</text>
</comment>
<feature type="region of interest" description="Disordered" evidence="1">
    <location>
        <begin position="1"/>
        <end position="37"/>
    </location>
</feature>
<feature type="compositionally biased region" description="Low complexity" evidence="1">
    <location>
        <begin position="723"/>
        <end position="741"/>
    </location>
</feature>
<feature type="compositionally biased region" description="Basic and acidic residues" evidence="1">
    <location>
        <begin position="163"/>
        <end position="174"/>
    </location>
</feature>
<feature type="compositionally biased region" description="Basic and acidic residues" evidence="1">
    <location>
        <begin position="547"/>
        <end position="557"/>
    </location>
</feature>
<dbReference type="GO" id="GO:0003682">
    <property type="term" value="F:chromatin binding"/>
    <property type="evidence" value="ECO:0007669"/>
    <property type="project" value="TreeGrafter"/>
</dbReference>
<dbReference type="GO" id="GO:0000785">
    <property type="term" value="C:chromatin"/>
    <property type="evidence" value="ECO:0007669"/>
    <property type="project" value="TreeGrafter"/>
</dbReference>
<protein>
    <submittedName>
        <fullName evidence="2">Uncharacterized protein</fullName>
    </submittedName>
</protein>
<feature type="compositionally biased region" description="Basic and acidic residues" evidence="1">
    <location>
        <begin position="524"/>
        <end position="540"/>
    </location>
</feature>
<feature type="compositionally biased region" description="Polar residues" evidence="1">
    <location>
        <begin position="328"/>
        <end position="337"/>
    </location>
</feature>